<proteinExistence type="predicted"/>
<protein>
    <submittedName>
        <fullName evidence="1">Uncharacterized protein</fullName>
    </submittedName>
</protein>
<keyword evidence="2" id="KW-1185">Reference proteome</keyword>
<dbReference type="EMBL" id="CM042055">
    <property type="protein sequence ID" value="KAI3702436.1"/>
    <property type="molecule type" value="Genomic_DNA"/>
</dbReference>
<organism evidence="1 2">
    <name type="scientific">Arctium lappa</name>
    <name type="common">Greater burdock</name>
    <name type="synonym">Lappa major</name>
    <dbReference type="NCBI Taxonomy" id="4217"/>
    <lineage>
        <taxon>Eukaryota</taxon>
        <taxon>Viridiplantae</taxon>
        <taxon>Streptophyta</taxon>
        <taxon>Embryophyta</taxon>
        <taxon>Tracheophyta</taxon>
        <taxon>Spermatophyta</taxon>
        <taxon>Magnoliopsida</taxon>
        <taxon>eudicotyledons</taxon>
        <taxon>Gunneridae</taxon>
        <taxon>Pentapetalae</taxon>
        <taxon>asterids</taxon>
        <taxon>campanulids</taxon>
        <taxon>Asterales</taxon>
        <taxon>Asteraceae</taxon>
        <taxon>Carduoideae</taxon>
        <taxon>Cardueae</taxon>
        <taxon>Arctiinae</taxon>
        <taxon>Arctium</taxon>
    </lineage>
</organism>
<evidence type="ECO:0000313" key="2">
    <source>
        <dbReference type="Proteomes" id="UP001055879"/>
    </source>
</evidence>
<sequence length="327" mass="34595">MIMDSIFIFISIGATLLTVPSVSSKYDVIGTWENVTTFFPLSFVPWLLLDLSADPSACSLGFSFGVADLGFSGLIPKSNAEGSTSKSWFLTGFPRSCGGVCEILLHSPLTNGLLTLYLSFIGSKPNPPFSSSVVSLLRRCPIFQTVSAGFVASTLSLSLMVASTLQLLILLQSGLGLQTKQGIFGTGASTPLSISVRNSYHLSLVEFWGMYVSSNLANLGLLRIESCDSVVLCFLFLSQSSDPLSVSCTSSDLHPDESMLDMSTNVALRGGNGLPKIVASLPINCCCTTHGSTTVLLRELAAGCGRTGASCCCYTTHGEGTVREGFR</sequence>
<reference evidence="1 2" key="2">
    <citation type="journal article" date="2022" name="Mol. Ecol. Resour.">
        <title>The genomes of chicory, endive, great burdock and yacon provide insights into Asteraceae paleo-polyploidization history and plant inulin production.</title>
        <authorList>
            <person name="Fan W."/>
            <person name="Wang S."/>
            <person name="Wang H."/>
            <person name="Wang A."/>
            <person name="Jiang F."/>
            <person name="Liu H."/>
            <person name="Zhao H."/>
            <person name="Xu D."/>
            <person name="Zhang Y."/>
        </authorList>
    </citation>
    <scope>NUCLEOTIDE SEQUENCE [LARGE SCALE GENOMIC DNA]</scope>
    <source>
        <strain evidence="2">cv. Niubang</strain>
    </source>
</reference>
<reference evidence="2" key="1">
    <citation type="journal article" date="2022" name="Mol. Ecol. Resour.">
        <title>The genomes of chicory, endive, great burdock and yacon provide insights into Asteraceae palaeo-polyploidization history and plant inulin production.</title>
        <authorList>
            <person name="Fan W."/>
            <person name="Wang S."/>
            <person name="Wang H."/>
            <person name="Wang A."/>
            <person name="Jiang F."/>
            <person name="Liu H."/>
            <person name="Zhao H."/>
            <person name="Xu D."/>
            <person name="Zhang Y."/>
        </authorList>
    </citation>
    <scope>NUCLEOTIDE SEQUENCE [LARGE SCALE GENOMIC DNA]</scope>
    <source>
        <strain evidence="2">cv. Niubang</strain>
    </source>
</reference>
<gene>
    <name evidence="1" type="ORF">L6452_28174</name>
</gene>
<evidence type="ECO:0000313" key="1">
    <source>
        <dbReference type="EMBL" id="KAI3702436.1"/>
    </source>
</evidence>
<name>A0ACB8ZY87_ARCLA</name>
<accession>A0ACB8ZY87</accession>
<comment type="caution">
    <text evidence="1">The sequence shown here is derived from an EMBL/GenBank/DDBJ whole genome shotgun (WGS) entry which is preliminary data.</text>
</comment>
<dbReference type="Proteomes" id="UP001055879">
    <property type="component" value="Linkage Group LG09"/>
</dbReference>